<reference evidence="1" key="1">
    <citation type="journal article" date="2019" name="Environ. Microbiol.">
        <title>Fungal ecological strategies reflected in gene transcription - a case study of two litter decomposers.</title>
        <authorList>
            <person name="Barbi F."/>
            <person name="Kohler A."/>
            <person name="Barry K."/>
            <person name="Baskaran P."/>
            <person name="Daum C."/>
            <person name="Fauchery L."/>
            <person name="Ihrmark K."/>
            <person name="Kuo A."/>
            <person name="LaButti K."/>
            <person name="Lipzen A."/>
            <person name="Morin E."/>
            <person name="Grigoriev I.V."/>
            <person name="Henrissat B."/>
            <person name="Lindahl B."/>
            <person name="Martin F."/>
        </authorList>
    </citation>
    <scope>NUCLEOTIDE SEQUENCE</scope>
    <source>
        <strain evidence="1">JB14</strain>
    </source>
</reference>
<organism evidence="1 2">
    <name type="scientific">Gymnopus androsaceus JB14</name>
    <dbReference type="NCBI Taxonomy" id="1447944"/>
    <lineage>
        <taxon>Eukaryota</taxon>
        <taxon>Fungi</taxon>
        <taxon>Dikarya</taxon>
        <taxon>Basidiomycota</taxon>
        <taxon>Agaricomycotina</taxon>
        <taxon>Agaricomycetes</taxon>
        <taxon>Agaricomycetidae</taxon>
        <taxon>Agaricales</taxon>
        <taxon>Marasmiineae</taxon>
        <taxon>Omphalotaceae</taxon>
        <taxon>Gymnopus</taxon>
    </lineage>
</organism>
<name>A0A6A4H9S1_9AGAR</name>
<keyword evidence="2" id="KW-1185">Reference proteome</keyword>
<evidence type="ECO:0000313" key="1">
    <source>
        <dbReference type="EMBL" id="KAE9394801.1"/>
    </source>
</evidence>
<gene>
    <name evidence="1" type="ORF">BT96DRAFT_998214</name>
</gene>
<dbReference type="Proteomes" id="UP000799118">
    <property type="component" value="Unassembled WGS sequence"/>
</dbReference>
<dbReference type="AlphaFoldDB" id="A0A6A4H9S1"/>
<protein>
    <submittedName>
        <fullName evidence="1">Uncharacterized protein</fullName>
    </submittedName>
</protein>
<sequence>MLNTPSSNTLSFPDIESFLSRSTCSSSLTRLSLSGLSLSDKEAVRLLERLTLLEELSIRDSWPYQTTETPITNRFIKSLHAYRKSELRPSAKKPLIRNLHTLKLSPYATRNGKEVSFNPKAFVDTVLSRWVDPAAPYIALPNMSVVNLRLVELDFQIGPGDAEESESDSNTEVLEVPEPFWVYRLLLPLQKAGLNITVKKQQKTKRRVVKNVLQMVASEEFDSEEEDEGEDEGSI</sequence>
<evidence type="ECO:0000313" key="2">
    <source>
        <dbReference type="Proteomes" id="UP000799118"/>
    </source>
</evidence>
<dbReference type="EMBL" id="ML769543">
    <property type="protein sequence ID" value="KAE9394801.1"/>
    <property type="molecule type" value="Genomic_DNA"/>
</dbReference>
<proteinExistence type="predicted"/>
<accession>A0A6A4H9S1</accession>